<dbReference type="AlphaFoldDB" id="X1V8U7"/>
<gene>
    <name evidence="1" type="ORF">S12H4_33951</name>
</gene>
<proteinExistence type="predicted"/>
<dbReference type="EMBL" id="BARW01020051">
    <property type="protein sequence ID" value="GAJ01745.1"/>
    <property type="molecule type" value="Genomic_DNA"/>
</dbReference>
<name>X1V8U7_9ZZZZ</name>
<accession>X1V8U7</accession>
<protein>
    <submittedName>
        <fullName evidence="1">Uncharacterized protein</fullName>
    </submittedName>
</protein>
<organism evidence="1">
    <name type="scientific">marine sediment metagenome</name>
    <dbReference type="NCBI Taxonomy" id="412755"/>
    <lineage>
        <taxon>unclassified sequences</taxon>
        <taxon>metagenomes</taxon>
        <taxon>ecological metagenomes</taxon>
    </lineage>
</organism>
<reference evidence="1" key="1">
    <citation type="journal article" date="2014" name="Front. Microbiol.">
        <title>High frequency of phylogenetically diverse reductive dehalogenase-homologous genes in deep subseafloor sedimentary metagenomes.</title>
        <authorList>
            <person name="Kawai M."/>
            <person name="Futagami T."/>
            <person name="Toyoda A."/>
            <person name="Takaki Y."/>
            <person name="Nishi S."/>
            <person name="Hori S."/>
            <person name="Arai W."/>
            <person name="Tsubouchi T."/>
            <person name="Morono Y."/>
            <person name="Uchiyama I."/>
            <person name="Ito T."/>
            <person name="Fujiyama A."/>
            <person name="Inagaki F."/>
            <person name="Takami H."/>
        </authorList>
    </citation>
    <scope>NUCLEOTIDE SEQUENCE</scope>
    <source>
        <strain evidence="1">Expedition CK06-06</strain>
    </source>
</reference>
<sequence length="135" mass="15266">MRLFIKRGTQDKLMNQAKDGGGFQTIEVLVTNNFELAVPETERKDWIELYPGWDYRALKADSLQCGILMALIMQALPQTQSLLHSVWKQLVAIKKSAEEDAGVKKEMLPGGMIRISDKDGDVIIRQPFPYEVEGN</sequence>
<evidence type="ECO:0000313" key="1">
    <source>
        <dbReference type="EMBL" id="GAJ01745.1"/>
    </source>
</evidence>
<comment type="caution">
    <text evidence="1">The sequence shown here is derived from an EMBL/GenBank/DDBJ whole genome shotgun (WGS) entry which is preliminary data.</text>
</comment>